<dbReference type="EMBL" id="FNZX01000007">
    <property type="protein sequence ID" value="SEK58706.1"/>
    <property type="molecule type" value="Genomic_DNA"/>
</dbReference>
<sequence length="303" mass="34408">MENMNECRLCPRDCKVNRVNSRGICQVSDKLKIARIALHYWEEPCISGESGSGAVFFSGCNLHCVFCQNEEISHGKVGKEISVEELARQFVKLQKQGANNINLVTGTHYIPQIVQAVKLAKASLEDGSRLEIPVIYNTSGYEKVESLKLLKGVVDVYLPDFKYMDEALAEKYSHASDYPEVVKAAIDEMVRQCPTVEFDEQGFVKSGVIVRQLLLPGHVNDAKAIIKYLFDNYQDSIFISMMSQYTPMPHIASKYPELNRRVTKREYDSLINYALDLGIENAFIQDRKVAKESFIPEFSNEWD</sequence>
<dbReference type="InterPro" id="IPR058240">
    <property type="entry name" value="rSAM_sf"/>
</dbReference>
<gene>
    <name evidence="10" type="ORF">SAMN02910377_01247</name>
</gene>
<evidence type="ECO:0000256" key="2">
    <source>
        <dbReference type="ARBA" id="ARBA00022485"/>
    </source>
</evidence>
<reference evidence="11" key="1">
    <citation type="submission" date="2016-10" db="EMBL/GenBank/DDBJ databases">
        <authorList>
            <person name="Varghese N."/>
            <person name="Submissions S."/>
        </authorList>
    </citation>
    <scope>NUCLEOTIDE SEQUENCE [LARGE SCALE GENOMIC DNA]</scope>
    <source>
        <strain evidence="11">ACV-9</strain>
    </source>
</reference>
<keyword evidence="6 8" id="KW-0408">Iron</keyword>
<dbReference type="RefSeq" id="WP_074790321.1">
    <property type="nucleotide sequence ID" value="NZ_FNZX01000007.1"/>
</dbReference>
<dbReference type="GO" id="GO:0046872">
    <property type="term" value="F:metal ion binding"/>
    <property type="evidence" value="ECO:0007669"/>
    <property type="project" value="UniProtKB-KW"/>
</dbReference>
<keyword evidence="4 8" id="KW-0479">Metal-binding</keyword>
<dbReference type="InterPro" id="IPR013785">
    <property type="entry name" value="Aldolase_TIM"/>
</dbReference>
<dbReference type="Gene3D" id="3.20.20.70">
    <property type="entry name" value="Aldolase class I"/>
    <property type="match status" value="1"/>
</dbReference>
<dbReference type="InterPro" id="IPR016431">
    <property type="entry name" value="Pyrv-formate_lyase-activ_prd"/>
</dbReference>
<dbReference type="Proteomes" id="UP000182321">
    <property type="component" value="Unassembled WGS sequence"/>
</dbReference>
<evidence type="ECO:0000256" key="4">
    <source>
        <dbReference type="ARBA" id="ARBA00022723"/>
    </source>
</evidence>
<dbReference type="GO" id="GO:0051539">
    <property type="term" value="F:4 iron, 4 sulfur cluster binding"/>
    <property type="evidence" value="ECO:0007669"/>
    <property type="project" value="UniProtKB-KW"/>
</dbReference>
<organism evidence="10 11">
    <name type="scientific">Pseudobutyrivibrio ruminis</name>
    <dbReference type="NCBI Taxonomy" id="46206"/>
    <lineage>
        <taxon>Bacteria</taxon>
        <taxon>Bacillati</taxon>
        <taxon>Bacillota</taxon>
        <taxon>Clostridia</taxon>
        <taxon>Lachnospirales</taxon>
        <taxon>Lachnospiraceae</taxon>
        <taxon>Pseudobutyrivibrio</taxon>
    </lineage>
</organism>
<keyword evidence="10" id="KW-0456">Lyase</keyword>
<dbReference type="InterPro" id="IPR040085">
    <property type="entry name" value="MJ0674-like"/>
</dbReference>
<dbReference type="PROSITE" id="PS51918">
    <property type="entry name" value="RADICAL_SAM"/>
    <property type="match status" value="1"/>
</dbReference>
<evidence type="ECO:0000256" key="8">
    <source>
        <dbReference type="PIRSR" id="PIRSR004869-50"/>
    </source>
</evidence>
<dbReference type="SFLD" id="SFLDG01099">
    <property type="entry name" value="Uncharacterised_Radical_SAM_Su"/>
    <property type="match status" value="1"/>
</dbReference>
<dbReference type="PROSITE" id="PS01087">
    <property type="entry name" value="RADICAL_ACTIVATING"/>
    <property type="match status" value="1"/>
</dbReference>
<evidence type="ECO:0000256" key="3">
    <source>
        <dbReference type="ARBA" id="ARBA00022691"/>
    </source>
</evidence>
<dbReference type="PANTHER" id="PTHR43075:SF1">
    <property type="entry name" value="FORMATE LYASE ACTIVATING ENZYME, PUTATIVE (AFU_ORTHOLOGUE AFUA_2G15630)-RELATED"/>
    <property type="match status" value="1"/>
</dbReference>
<dbReference type="GO" id="GO:0016829">
    <property type="term" value="F:lyase activity"/>
    <property type="evidence" value="ECO:0007669"/>
    <property type="project" value="UniProtKB-KW"/>
</dbReference>
<dbReference type="AlphaFoldDB" id="A0A1H7I882"/>
<proteinExistence type="inferred from homology"/>
<feature type="binding site" evidence="8">
    <location>
        <position position="67"/>
    </location>
    <ligand>
        <name>[4Fe-4S] cluster</name>
        <dbReference type="ChEBI" id="CHEBI:49883"/>
        <note>4Fe-4S-S-AdoMet</note>
    </ligand>
</feature>
<evidence type="ECO:0000256" key="5">
    <source>
        <dbReference type="ARBA" id="ARBA00023002"/>
    </source>
</evidence>
<evidence type="ECO:0000256" key="6">
    <source>
        <dbReference type="ARBA" id="ARBA00023004"/>
    </source>
</evidence>
<dbReference type="Pfam" id="PF04055">
    <property type="entry name" value="Radical_SAM"/>
    <property type="match status" value="1"/>
</dbReference>
<comment type="cofactor">
    <cofactor evidence="8">
        <name>[4Fe-4S] cluster</name>
        <dbReference type="ChEBI" id="CHEBI:49883"/>
    </cofactor>
    <text evidence="8">Binds 1 [4Fe-4S] cluster. The cluster is coordinated with 3 cysteines and an exchangeable S-adenosyl-L-methionine.</text>
</comment>
<evidence type="ECO:0000259" key="9">
    <source>
        <dbReference type="PROSITE" id="PS51918"/>
    </source>
</evidence>
<dbReference type="PANTHER" id="PTHR43075">
    <property type="entry name" value="FORMATE LYASE ACTIVATING ENZYME, PUTATIVE (AFU_ORTHOLOGUE AFUA_2G15630)-RELATED"/>
    <property type="match status" value="1"/>
</dbReference>
<keyword evidence="10" id="KW-0670">Pyruvate</keyword>
<keyword evidence="2" id="KW-0004">4Fe-4S</keyword>
<evidence type="ECO:0000256" key="1">
    <source>
        <dbReference type="ARBA" id="ARBA00009777"/>
    </source>
</evidence>
<dbReference type="PIRSF" id="PIRSF004869">
    <property type="entry name" value="PflX_prd"/>
    <property type="match status" value="1"/>
</dbReference>
<evidence type="ECO:0000313" key="10">
    <source>
        <dbReference type="EMBL" id="SEK58706.1"/>
    </source>
</evidence>
<keyword evidence="5" id="KW-0560">Oxidoreductase</keyword>
<keyword evidence="11" id="KW-1185">Reference proteome</keyword>
<dbReference type="GO" id="GO:0016491">
    <property type="term" value="F:oxidoreductase activity"/>
    <property type="evidence" value="ECO:0007669"/>
    <property type="project" value="UniProtKB-KW"/>
</dbReference>
<accession>A0A1H7I882</accession>
<feature type="binding site" evidence="8">
    <location>
        <position position="64"/>
    </location>
    <ligand>
        <name>[4Fe-4S] cluster</name>
        <dbReference type="ChEBI" id="CHEBI:49883"/>
        <note>4Fe-4S-S-AdoMet</note>
    </ligand>
</feature>
<evidence type="ECO:0000313" key="11">
    <source>
        <dbReference type="Proteomes" id="UP000182321"/>
    </source>
</evidence>
<dbReference type="SFLD" id="SFLDS00029">
    <property type="entry name" value="Radical_SAM"/>
    <property type="match status" value="1"/>
</dbReference>
<evidence type="ECO:0000256" key="7">
    <source>
        <dbReference type="ARBA" id="ARBA00023014"/>
    </source>
</evidence>
<feature type="domain" description="Radical SAM core" evidence="9">
    <location>
        <begin position="46"/>
        <end position="280"/>
    </location>
</feature>
<dbReference type="InterPro" id="IPR007197">
    <property type="entry name" value="rSAM"/>
</dbReference>
<comment type="similarity">
    <text evidence="1">Belongs to the organic radical-activating enzymes family.</text>
</comment>
<protein>
    <submittedName>
        <fullName evidence="10">Putative pyruvate formate lyase activating enzyme</fullName>
    </submittedName>
</protein>
<name>A0A1H7I882_9FIRM</name>
<feature type="binding site" evidence="8">
    <location>
        <position position="60"/>
    </location>
    <ligand>
        <name>[4Fe-4S] cluster</name>
        <dbReference type="ChEBI" id="CHEBI:49883"/>
        <note>4Fe-4S-S-AdoMet</note>
    </ligand>
</feature>
<keyword evidence="7 8" id="KW-0411">Iron-sulfur</keyword>
<dbReference type="InterPro" id="IPR001989">
    <property type="entry name" value="Radical_activat_CS"/>
</dbReference>
<keyword evidence="3 8" id="KW-0949">S-adenosyl-L-methionine</keyword>
<dbReference type="CDD" id="cd01335">
    <property type="entry name" value="Radical_SAM"/>
    <property type="match status" value="1"/>
</dbReference>
<dbReference type="SUPFAM" id="SSF102114">
    <property type="entry name" value="Radical SAM enzymes"/>
    <property type="match status" value="1"/>
</dbReference>